<evidence type="ECO:0000256" key="1">
    <source>
        <dbReference type="SAM" id="Phobius"/>
    </source>
</evidence>
<dbReference type="InterPro" id="IPR045339">
    <property type="entry name" value="DUF6534"/>
</dbReference>
<dbReference type="Pfam" id="PF20152">
    <property type="entry name" value="DUF6534"/>
    <property type="match status" value="1"/>
</dbReference>
<gene>
    <name evidence="3" type="ORF">DFH08DRAFT_820258</name>
</gene>
<organism evidence="3 4">
    <name type="scientific">Mycena albidolilacea</name>
    <dbReference type="NCBI Taxonomy" id="1033008"/>
    <lineage>
        <taxon>Eukaryota</taxon>
        <taxon>Fungi</taxon>
        <taxon>Dikarya</taxon>
        <taxon>Basidiomycota</taxon>
        <taxon>Agaricomycotina</taxon>
        <taxon>Agaricomycetes</taxon>
        <taxon>Agaricomycetidae</taxon>
        <taxon>Agaricales</taxon>
        <taxon>Marasmiineae</taxon>
        <taxon>Mycenaceae</taxon>
        <taxon>Mycena</taxon>
    </lineage>
</organism>
<proteinExistence type="predicted"/>
<protein>
    <recommendedName>
        <fullName evidence="2">DUF6534 domain-containing protein</fullName>
    </recommendedName>
</protein>
<feature type="transmembrane region" description="Helical" evidence="1">
    <location>
        <begin position="150"/>
        <end position="170"/>
    </location>
</feature>
<keyword evidence="4" id="KW-1185">Reference proteome</keyword>
<keyword evidence="1" id="KW-1133">Transmembrane helix</keyword>
<keyword evidence="1" id="KW-0812">Transmembrane</keyword>
<dbReference type="PANTHER" id="PTHR40465">
    <property type="entry name" value="CHROMOSOME 1, WHOLE GENOME SHOTGUN SEQUENCE"/>
    <property type="match status" value="1"/>
</dbReference>
<keyword evidence="1" id="KW-0472">Membrane</keyword>
<sequence length="323" mass="36417">MRFISYADPGAENPSLSTIVGFQTFLYFQIYGPKDEMRYKLLVAGVWLVDAAHTVFICLTTWDYAIPHFGDKEHLAMISEFWVVSKANWYLTVLIVDYSSAFSTGTDMNLSLCCAQSAPYVHFTTAFKLKRPRDRASHPSSSVIRRVVRALSFVSSAVADIVISAARYYYLRELKQGYIQTREVVDTVVVFTINDGLLTSVIAITMMGCVCQPRPSTSQLWLISEPGPGHAHNFVWIGLFFNLAPLFSNSILATYVLKLRIPQRSTVDDDSNSRILYGCDSSPSCSTNELQEIQVNKEIEYHVEMMDKSAMDRRIPEPVDLKA</sequence>
<feature type="transmembrane region" description="Helical" evidence="1">
    <location>
        <begin position="41"/>
        <end position="62"/>
    </location>
</feature>
<evidence type="ECO:0000259" key="2">
    <source>
        <dbReference type="Pfam" id="PF20152"/>
    </source>
</evidence>
<dbReference type="Proteomes" id="UP001218218">
    <property type="component" value="Unassembled WGS sequence"/>
</dbReference>
<dbReference type="AlphaFoldDB" id="A0AAD6ZCB6"/>
<dbReference type="PANTHER" id="PTHR40465:SF1">
    <property type="entry name" value="DUF6534 DOMAIN-CONTAINING PROTEIN"/>
    <property type="match status" value="1"/>
</dbReference>
<name>A0AAD6ZCB6_9AGAR</name>
<dbReference type="EMBL" id="JARIHO010000060">
    <property type="protein sequence ID" value="KAJ7315685.1"/>
    <property type="molecule type" value="Genomic_DNA"/>
</dbReference>
<evidence type="ECO:0000313" key="3">
    <source>
        <dbReference type="EMBL" id="KAJ7315685.1"/>
    </source>
</evidence>
<evidence type="ECO:0000313" key="4">
    <source>
        <dbReference type="Proteomes" id="UP001218218"/>
    </source>
</evidence>
<feature type="transmembrane region" description="Helical" evidence="1">
    <location>
        <begin position="234"/>
        <end position="257"/>
    </location>
</feature>
<comment type="caution">
    <text evidence="3">The sequence shown here is derived from an EMBL/GenBank/DDBJ whole genome shotgun (WGS) entry which is preliminary data.</text>
</comment>
<accession>A0AAD6ZCB6</accession>
<feature type="domain" description="DUF6534" evidence="2">
    <location>
        <begin position="156"/>
        <end position="254"/>
    </location>
</feature>
<reference evidence="3" key="1">
    <citation type="submission" date="2023-03" db="EMBL/GenBank/DDBJ databases">
        <title>Massive genome expansion in bonnet fungi (Mycena s.s.) driven by repeated elements and novel gene families across ecological guilds.</title>
        <authorList>
            <consortium name="Lawrence Berkeley National Laboratory"/>
            <person name="Harder C.B."/>
            <person name="Miyauchi S."/>
            <person name="Viragh M."/>
            <person name="Kuo A."/>
            <person name="Thoen E."/>
            <person name="Andreopoulos B."/>
            <person name="Lu D."/>
            <person name="Skrede I."/>
            <person name="Drula E."/>
            <person name="Henrissat B."/>
            <person name="Morin E."/>
            <person name="Kohler A."/>
            <person name="Barry K."/>
            <person name="LaButti K."/>
            <person name="Morin E."/>
            <person name="Salamov A."/>
            <person name="Lipzen A."/>
            <person name="Mereny Z."/>
            <person name="Hegedus B."/>
            <person name="Baldrian P."/>
            <person name="Stursova M."/>
            <person name="Weitz H."/>
            <person name="Taylor A."/>
            <person name="Grigoriev I.V."/>
            <person name="Nagy L.G."/>
            <person name="Martin F."/>
            <person name="Kauserud H."/>
        </authorList>
    </citation>
    <scope>NUCLEOTIDE SEQUENCE</scope>
    <source>
        <strain evidence="3">CBHHK002</strain>
    </source>
</reference>